<keyword evidence="1" id="KW-0472">Membrane</keyword>
<evidence type="ECO:0000313" key="2">
    <source>
        <dbReference type="Proteomes" id="UP001165740"/>
    </source>
</evidence>
<dbReference type="GeneID" id="106056778"/>
<name>A0A9W3B7J1_BIOGL</name>
<keyword evidence="1" id="KW-1133">Transmembrane helix</keyword>
<dbReference type="Pfam" id="PF07801">
    <property type="entry name" value="DUF1647"/>
    <property type="match status" value="1"/>
</dbReference>
<organism evidence="2 3">
    <name type="scientific">Biomphalaria glabrata</name>
    <name type="common">Bloodfluke planorb</name>
    <name type="synonym">Freshwater snail</name>
    <dbReference type="NCBI Taxonomy" id="6526"/>
    <lineage>
        <taxon>Eukaryota</taxon>
        <taxon>Metazoa</taxon>
        <taxon>Spiralia</taxon>
        <taxon>Lophotrochozoa</taxon>
        <taxon>Mollusca</taxon>
        <taxon>Gastropoda</taxon>
        <taxon>Heterobranchia</taxon>
        <taxon>Euthyneura</taxon>
        <taxon>Panpulmonata</taxon>
        <taxon>Hygrophila</taxon>
        <taxon>Lymnaeoidea</taxon>
        <taxon>Planorbidae</taxon>
        <taxon>Biomphalaria</taxon>
    </lineage>
</organism>
<evidence type="ECO:0000313" key="3">
    <source>
        <dbReference type="RefSeq" id="XP_055895519.1"/>
    </source>
</evidence>
<keyword evidence="2" id="KW-1185">Reference proteome</keyword>
<gene>
    <name evidence="3" type="primary">LOC106056778</name>
</gene>
<protein>
    <submittedName>
        <fullName evidence="3">Uncharacterized protein LOC106056778 isoform X2</fullName>
    </submittedName>
</protein>
<sequence>MKSPNYVVIYVISVLLVLVFIALSNYKIEMVRPRSATAETIKTRQISKDVTDLSQADLIKNLTDLLLFRLNQPNNAAKILYTESCDIVASKSELACTNYSCPRGINPDPEARVKNMVMSPKLSLSPEQRDVILTMGKTIPENDVIILSASSANHYAEMQAMFQNLHTVVYPNMANFTMVLFDIGLTKEQRLKTESKCKCHVVTFPVHLFKEYMKNNICYAWKPLIVLMFQYMEEDPCTFMPYPEINGAPMLHKNDPLVIKTVLEPWARCALEESCICPVEPKKCIRCIRDNFTIHRCHRFDQSAITLIMGKMYGDDVYRFIVPDGKLRVRIEREHKANYFEN</sequence>
<keyword evidence="1" id="KW-0812">Transmembrane</keyword>
<dbReference type="PANTHER" id="PTHR31389">
    <property type="entry name" value="LD39211P"/>
    <property type="match status" value="1"/>
</dbReference>
<feature type="transmembrane region" description="Helical" evidence="1">
    <location>
        <begin position="6"/>
        <end position="26"/>
    </location>
</feature>
<accession>A0A9W3B7J1</accession>
<dbReference type="Proteomes" id="UP001165740">
    <property type="component" value="Chromosome 8"/>
</dbReference>
<dbReference type="PANTHER" id="PTHR31389:SF4">
    <property type="entry name" value="LD39211P"/>
    <property type="match status" value="1"/>
</dbReference>
<evidence type="ECO:0000256" key="1">
    <source>
        <dbReference type="SAM" id="Phobius"/>
    </source>
</evidence>
<proteinExistence type="predicted"/>
<dbReference type="RefSeq" id="XP_055895519.1">
    <property type="nucleotide sequence ID" value="XM_056039544.1"/>
</dbReference>
<dbReference type="InterPro" id="IPR012444">
    <property type="entry name" value="DUF1647"/>
</dbReference>
<reference evidence="3" key="1">
    <citation type="submission" date="2025-08" db="UniProtKB">
        <authorList>
            <consortium name="RefSeq"/>
        </authorList>
    </citation>
    <scope>IDENTIFICATION</scope>
</reference>
<dbReference type="AlphaFoldDB" id="A0A9W3B7J1"/>